<evidence type="ECO:0000256" key="4">
    <source>
        <dbReference type="ARBA" id="ARBA00016436"/>
    </source>
</evidence>
<comment type="caution">
    <text evidence="14">The sequence shown here is derived from an EMBL/GenBank/DDBJ whole genome shotgun (WGS) entry which is preliminary data.</text>
</comment>
<dbReference type="PANTHER" id="PTHR42724">
    <property type="entry name" value="TETRAACYLDISACCHARIDE 4'-KINASE"/>
    <property type="match status" value="1"/>
</dbReference>
<dbReference type="HAMAP" id="MF_00409">
    <property type="entry name" value="LpxK"/>
    <property type="match status" value="1"/>
</dbReference>
<feature type="binding site" evidence="13">
    <location>
        <begin position="51"/>
        <end position="58"/>
    </location>
    <ligand>
        <name>ATP</name>
        <dbReference type="ChEBI" id="CHEBI:30616"/>
    </ligand>
</feature>
<evidence type="ECO:0000313" key="14">
    <source>
        <dbReference type="EMBL" id="NFV80857.1"/>
    </source>
</evidence>
<keyword evidence="5 13" id="KW-0444">Lipid biosynthesis</keyword>
<dbReference type="EC" id="2.7.1.130" evidence="3 13"/>
<name>A0A7C9QUQ0_9PROT</name>
<dbReference type="EMBL" id="JAAIYP010000038">
    <property type="protein sequence ID" value="NFV80857.1"/>
    <property type="molecule type" value="Genomic_DNA"/>
</dbReference>
<keyword evidence="9 13" id="KW-0418">Kinase</keyword>
<evidence type="ECO:0000256" key="6">
    <source>
        <dbReference type="ARBA" id="ARBA00022556"/>
    </source>
</evidence>
<organism evidence="14 15">
    <name type="scientific">Magnetospirillum aberrantis SpK</name>
    <dbReference type="NCBI Taxonomy" id="908842"/>
    <lineage>
        <taxon>Bacteria</taxon>
        <taxon>Pseudomonadati</taxon>
        <taxon>Pseudomonadota</taxon>
        <taxon>Alphaproteobacteria</taxon>
        <taxon>Rhodospirillales</taxon>
        <taxon>Rhodospirillaceae</taxon>
        <taxon>Magnetospirillum</taxon>
    </lineage>
</organism>
<evidence type="ECO:0000256" key="12">
    <source>
        <dbReference type="ARBA" id="ARBA00029757"/>
    </source>
</evidence>
<comment type="pathway">
    <text evidence="2 13">Glycolipid biosynthesis; lipid IV(A) biosynthesis; lipid IV(A) from (3R)-3-hydroxytetradecanoyl-[acyl-carrier-protein] and UDP-N-acetyl-alpha-D-glucosamine: step 6/6.</text>
</comment>
<dbReference type="Proteomes" id="UP000480684">
    <property type="component" value="Unassembled WGS sequence"/>
</dbReference>
<proteinExistence type="inferred from homology"/>
<evidence type="ECO:0000256" key="9">
    <source>
        <dbReference type="ARBA" id="ARBA00022777"/>
    </source>
</evidence>
<gene>
    <name evidence="13" type="primary">lpxK</name>
    <name evidence="14" type="ORF">G4223_12120</name>
</gene>
<evidence type="ECO:0000256" key="1">
    <source>
        <dbReference type="ARBA" id="ARBA00002274"/>
    </source>
</evidence>
<evidence type="ECO:0000256" key="10">
    <source>
        <dbReference type="ARBA" id="ARBA00022840"/>
    </source>
</evidence>
<accession>A0A7C9QUQ0</accession>
<keyword evidence="10 13" id="KW-0067">ATP-binding</keyword>
<dbReference type="GO" id="GO:0005524">
    <property type="term" value="F:ATP binding"/>
    <property type="evidence" value="ECO:0007669"/>
    <property type="project" value="UniProtKB-UniRule"/>
</dbReference>
<dbReference type="UniPathway" id="UPA00359">
    <property type="reaction ID" value="UER00482"/>
</dbReference>
<dbReference type="SUPFAM" id="SSF52540">
    <property type="entry name" value="P-loop containing nucleoside triphosphate hydrolases"/>
    <property type="match status" value="1"/>
</dbReference>
<evidence type="ECO:0000313" key="15">
    <source>
        <dbReference type="Proteomes" id="UP000480684"/>
    </source>
</evidence>
<comment type="catalytic activity">
    <reaction evidence="13">
        <text>a lipid A disaccharide + ATP = a lipid IVA + ADP + H(+)</text>
        <dbReference type="Rhea" id="RHEA:67840"/>
        <dbReference type="ChEBI" id="CHEBI:15378"/>
        <dbReference type="ChEBI" id="CHEBI:30616"/>
        <dbReference type="ChEBI" id="CHEBI:176343"/>
        <dbReference type="ChEBI" id="CHEBI:176425"/>
        <dbReference type="ChEBI" id="CHEBI:456216"/>
        <dbReference type="EC" id="2.7.1.130"/>
    </reaction>
</comment>
<dbReference type="AlphaFoldDB" id="A0A7C9QUQ0"/>
<comment type="function">
    <text evidence="1 13">Transfers the gamma-phosphate of ATP to the 4'-position of a tetraacyldisaccharide 1-phosphate intermediate (termed DS-1-P) to form tetraacyldisaccharide 1,4'-bis-phosphate (lipid IVA).</text>
</comment>
<keyword evidence="8 13" id="KW-0547">Nucleotide-binding</keyword>
<evidence type="ECO:0000256" key="2">
    <source>
        <dbReference type="ARBA" id="ARBA00004870"/>
    </source>
</evidence>
<dbReference type="PANTHER" id="PTHR42724:SF1">
    <property type="entry name" value="TETRAACYLDISACCHARIDE 4'-KINASE, MITOCHONDRIAL-RELATED"/>
    <property type="match status" value="1"/>
</dbReference>
<dbReference type="InterPro" id="IPR027417">
    <property type="entry name" value="P-loop_NTPase"/>
</dbReference>
<evidence type="ECO:0000256" key="5">
    <source>
        <dbReference type="ARBA" id="ARBA00022516"/>
    </source>
</evidence>
<evidence type="ECO:0000256" key="7">
    <source>
        <dbReference type="ARBA" id="ARBA00022679"/>
    </source>
</evidence>
<dbReference type="RefSeq" id="WP_163679838.1">
    <property type="nucleotide sequence ID" value="NZ_JAAIYP010000038.1"/>
</dbReference>
<keyword evidence="15" id="KW-1185">Reference proteome</keyword>
<keyword evidence="6 13" id="KW-0441">Lipid A biosynthesis</keyword>
<dbReference type="GO" id="GO:0005886">
    <property type="term" value="C:plasma membrane"/>
    <property type="evidence" value="ECO:0007669"/>
    <property type="project" value="TreeGrafter"/>
</dbReference>
<comment type="similarity">
    <text evidence="13">Belongs to the LpxK family.</text>
</comment>
<keyword evidence="11 13" id="KW-0443">Lipid metabolism</keyword>
<dbReference type="GO" id="GO:0009244">
    <property type="term" value="P:lipopolysaccharide core region biosynthetic process"/>
    <property type="evidence" value="ECO:0007669"/>
    <property type="project" value="TreeGrafter"/>
</dbReference>
<keyword evidence="7 13" id="KW-0808">Transferase</keyword>
<reference evidence="14 15" key="1">
    <citation type="submission" date="2020-02" db="EMBL/GenBank/DDBJ databases">
        <authorList>
            <person name="Dziuba M."/>
            <person name="Kuznetsov B."/>
            <person name="Mardanov A."/>
            <person name="Ravin N."/>
            <person name="Grouzdev D."/>
        </authorList>
    </citation>
    <scope>NUCLEOTIDE SEQUENCE [LARGE SCALE GENOMIC DNA]</scope>
    <source>
        <strain evidence="14 15">SpK</strain>
    </source>
</reference>
<evidence type="ECO:0000256" key="11">
    <source>
        <dbReference type="ARBA" id="ARBA00023098"/>
    </source>
</evidence>
<dbReference type="GO" id="GO:0009245">
    <property type="term" value="P:lipid A biosynthetic process"/>
    <property type="evidence" value="ECO:0007669"/>
    <property type="project" value="UniProtKB-UniRule"/>
</dbReference>
<dbReference type="Pfam" id="PF02606">
    <property type="entry name" value="LpxK"/>
    <property type="match status" value="1"/>
</dbReference>
<evidence type="ECO:0000256" key="13">
    <source>
        <dbReference type="HAMAP-Rule" id="MF_00409"/>
    </source>
</evidence>
<dbReference type="GO" id="GO:0009029">
    <property type="term" value="F:lipid-A 4'-kinase activity"/>
    <property type="evidence" value="ECO:0007669"/>
    <property type="project" value="UniProtKB-UniRule"/>
</dbReference>
<dbReference type="NCBIfam" id="TIGR00682">
    <property type="entry name" value="lpxK"/>
    <property type="match status" value="1"/>
</dbReference>
<evidence type="ECO:0000256" key="8">
    <source>
        <dbReference type="ARBA" id="ARBA00022741"/>
    </source>
</evidence>
<evidence type="ECO:0000256" key="3">
    <source>
        <dbReference type="ARBA" id="ARBA00012071"/>
    </source>
</evidence>
<dbReference type="InterPro" id="IPR003758">
    <property type="entry name" value="LpxK"/>
</dbReference>
<protein>
    <recommendedName>
        <fullName evidence="4 13">Tetraacyldisaccharide 4'-kinase</fullName>
        <ecNumber evidence="3 13">2.7.1.130</ecNumber>
    </recommendedName>
    <alternativeName>
        <fullName evidence="12 13">Lipid A 4'-kinase</fullName>
    </alternativeName>
</protein>
<sequence length="323" mass="34833">MRTPEFWHDDTMLSRLLSPLGRLYAWAVARRLTDAESYRPKVPVICVGNIVAGGAGKTPTCLALAERLHARGRHPHFLTRGYGGTEVGPRAVDPVRHDAARVGDEALLLAGHAPTWVARWRPDGAMAAAEMGADLIVMDDGFQNASLEKDLSLVVVDGGYGFGNARPMPAGPCREDIRAGLARADAVVMIGDDRTGAARWFGSLPVLRARLIPGPEAADFAGRKVVAFAGIGRPAKFFDTLESVGAQVVAAHSFPDHHPYGRAEIEALIQEAEAQEALLSTTAKDAVRVPSDLRSRLSVLTVRLEWDTPEAVDLILDHVDSRF</sequence>